<feature type="region of interest" description="Disordered" evidence="1">
    <location>
        <begin position="651"/>
        <end position="675"/>
    </location>
</feature>
<dbReference type="Proteomes" id="UP000027222">
    <property type="component" value="Unassembled WGS sequence"/>
</dbReference>
<gene>
    <name evidence="2" type="ORF">GALMADRAFT_542905</name>
</gene>
<feature type="compositionally biased region" description="Polar residues" evidence="1">
    <location>
        <begin position="167"/>
        <end position="185"/>
    </location>
</feature>
<feature type="region of interest" description="Disordered" evidence="1">
    <location>
        <begin position="456"/>
        <end position="637"/>
    </location>
</feature>
<feature type="compositionally biased region" description="Low complexity" evidence="1">
    <location>
        <begin position="546"/>
        <end position="556"/>
    </location>
</feature>
<name>A0A067SYX0_GALM3</name>
<dbReference type="OrthoDB" id="194358at2759"/>
<evidence type="ECO:0000313" key="2">
    <source>
        <dbReference type="EMBL" id="KDR75277.1"/>
    </source>
</evidence>
<evidence type="ECO:0000256" key="1">
    <source>
        <dbReference type="SAM" id="MobiDB-lite"/>
    </source>
</evidence>
<reference evidence="3" key="1">
    <citation type="journal article" date="2014" name="Proc. Natl. Acad. Sci. U.S.A.">
        <title>Extensive sampling of basidiomycete genomes demonstrates inadequacy of the white-rot/brown-rot paradigm for wood decay fungi.</title>
        <authorList>
            <person name="Riley R."/>
            <person name="Salamov A.A."/>
            <person name="Brown D.W."/>
            <person name="Nagy L.G."/>
            <person name="Floudas D."/>
            <person name="Held B.W."/>
            <person name="Levasseur A."/>
            <person name="Lombard V."/>
            <person name="Morin E."/>
            <person name="Otillar R."/>
            <person name="Lindquist E.A."/>
            <person name="Sun H."/>
            <person name="LaButti K.M."/>
            <person name="Schmutz J."/>
            <person name="Jabbour D."/>
            <person name="Luo H."/>
            <person name="Baker S.E."/>
            <person name="Pisabarro A.G."/>
            <person name="Walton J.D."/>
            <person name="Blanchette R.A."/>
            <person name="Henrissat B."/>
            <person name="Martin F."/>
            <person name="Cullen D."/>
            <person name="Hibbett D.S."/>
            <person name="Grigoriev I.V."/>
        </authorList>
    </citation>
    <scope>NUCLEOTIDE SEQUENCE [LARGE SCALE GENOMIC DNA]</scope>
    <source>
        <strain evidence="3">CBS 339.88</strain>
    </source>
</reference>
<feature type="compositionally biased region" description="Polar residues" evidence="1">
    <location>
        <begin position="78"/>
        <end position="90"/>
    </location>
</feature>
<dbReference type="EMBL" id="KL142381">
    <property type="protein sequence ID" value="KDR75277.1"/>
    <property type="molecule type" value="Genomic_DNA"/>
</dbReference>
<feature type="compositionally biased region" description="Basic and acidic residues" evidence="1">
    <location>
        <begin position="456"/>
        <end position="468"/>
    </location>
</feature>
<feature type="compositionally biased region" description="Low complexity" evidence="1">
    <location>
        <begin position="306"/>
        <end position="331"/>
    </location>
</feature>
<feature type="region of interest" description="Disordered" evidence="1">
    <location>
        <begin position="1"/>
        <end position="20"/>
    </location>
</feature>
<keyword evidence="3" id="KW-1185">Reference proteome</keyword>
<accession>A0A067SYX0</accession>
<dbReference type="AlphaFoldDB" id="A0A067SYX0"/>
<evidence type="ECO:0000313" key="3">
    <source>
        <dbReference type="Proteomes" id="UP000027222"/>
    </source>
</evidence>
<feature type="region of interest" description="Disordered" evidence="1">
    <location>
        <begin position="32"/>
        <end position="219"/>
    </location>
</feature>
<organism evidence="2 3">
    <name type="scientific">Galerina marginata (strain CBS 339.88)</name>
    <dbReference type="NCBI Taxonomy" id="685588"/>
    <lineage>
        <taxon>Eukaryota</taxon>
        <taxon>Fungi</taxon>
        <taxon>Dikarya</taxon>
        <taxon>Basidiomycota</taxon>
        <taxon>Agaricomycotina</taxon>
        <taxon>Agaricomycetes</taxon>
        <taxon>Agaricomycetidae</taxon>
        <taxon>Agaricales</taxon>
        <taxon>Agaricineae</taxon>
        <taxon>Strophariaceae</taxon>
        <taxon>Galerina</taxon>
    </lineage>
</organism>
<dbReference type="STRING" id="685588.A0A067SYX0"/>
<protein>
    <submittedName>
        <fullName evidence="2">Uncharacterized protein</fullName>
    </submittedName>
</protein>
<feature type="compositionally biased region" description="Polar residues" evidence="1">
    <location>
        <begin position="473"/>
        <end position="488"/>
    </location>
</feature>
<proteinExistence type="predicted"/>
<sequence length="686" mass="73750">MQPPLPRKHSGNLKTPPRTNVPLAVELHLALAHQQHRTQPSSPTPPVNMVGDDGDKVKPSSPLAKFNAMLAPGHNRNRSGSSTSMPVDSTSLHDDGIAPTSTVNSEYEGGRPSPNPRPGILRAHNRTPSIGQGGSPINPRTLRFDSSSSSERKAKDSPRSIPLPLRSFNSTGSLTKLNVNTSSDSPVFEREVETTLSDSRDEDRDQEENYGQPITTGPLVGSLNLPSVLLQRQRGQSFASSSESSLSPILSNDIAADPSLSVLNADFPFSINRAPSLPDEDTGDDITASPAHLNVPVVSDKRGRGDSLSSDSTSDSRSNMPMSSSGSGTSVTVASPGLSDILLPFDFYQRDLIQPTELPSELDGKKYVPPPLPLNALGLNERRAHSPLDIDITSISSHAQAEALVQRARQDVLELANAQEGSPHSSGLGRTPLSARLAAYGESLALERKLREQKAEESYWKDRVHDPMPELSPSVTKMLSPDQPTLPRQRSRDGVERQLSLENKTGSPRYKKRIKDPRRPSTADGPPSTKQHDMFFAQRTTSNQTSRSASTSNHSSEPLVDDTVDNSRFPGVDYLPVTQAGSEDIAQQEGSPRNPLVQEEESLSRINSADGADTETDSTPTVYRAGAPPSSNSRVRSAKKLTRMGIAVADQAAAASRTAPAPPTPPAAPTKRFGIRSIMQTLKGKT</sequence>
<feature type="compositionally biased region" description="Basic residues" evidence="1">
    <location>
        <begin position="1"/>
        <end position="11"/>
    </location>
</feature>
<feature type="compositionally biased region" description="Basic and acidic residues" evidence="1">
    <location>
        <begin position="187"/>
        <end position="203"/>
    </location>
</feature>
<feature type="region of interest" description="Disordered" evidence="1">
    <location>
        <begin position="275"/>
        <end position="331"/>
    </location>
</feature>
<dbReference type="HOGENOM" id="CLU_401164_0_0_1"/>